<keyword evidence="6" id="KW-0812">Transmembrane</keyword>
<dbReference type="eggNOG" id="COG0793">
    <property type="taxonomic scope" value="Bacteria"/>
</dbReference>
<dbReference type="InterPro" id="IPR005151">
    <property type="entry name" value="Tail-specific_protease"/>
</dbReference>
<dbReference type="InterPro" id="IPR001478">
    <property type="entry name" value="PDZ"/>
</dbReference>
<keyword evidence="9" id="KW-1185">Reference proteome</keyword>
<evidence type="ECO:0000256" key="3">
    <source>
        <dbReference type="ARBA" id="ARBA00022801"/>
    </source>
</evidence>
<dbReference type="GO" id="GO:0030288">
    <property type="term" value="C:outer membrane-bounded periplasmic space"/>
    <property type="evidence" value="ECO:0007669"/>
    <property type="project" value="TreeGrafter"/>
</dbReference>
<gene>
    <name evidence="8" type="ORF">Bccel_2617</name>
</gene>
<dbReference type="CDD" id="cd06782">
    <property type="entry name" value="cpPDZ_CPP-like"/>
    <property type="match status" value="1"/>
</dbReference>
<dbReference type="SMART" id="SM00228">
    <property type="entry name" value="PDZ"/>
    <property type="match status" value="1"/>
</dbReference>
<keyword evidence="4 5" id="KW-0720">Serine protease</keyword>
<dbReference type="InterPro" id="IPR029045">
    <property type="entry name" value="ClpP/crotonase-like_dom_sf"/>
</dbReference>
<comment type="similarity">
    <text evidence="1 5">Belongs to the peptidase S41A family.</text>
</comment>
<dbReference type="SUPFAM" id="SSF52096">
    <property type="entry name" value="ClpP/crotonase"/>
    <property type="match status" value="1"/>
</dbReference>
<dbReference type="PANTHER" id="PTHR32060:SF30">
    <property type="entry name" value="CARBOXY-TERMINAL PROCESSING PROTEASE CTPA"/>
    <property type="match status" value="1"/>
</dbReference>
<dbReference type="NCBIfam" id="TIGR00225">
    <property type="entry name" value="prc"/>
    <property type="match status" value="1"/>
</dbReference>
<dbReference type="InterPro" id="IPR036034">
    <property type="entry name" value="PDZ_sf"/>
</dbReference>
<feature type="domain" description="PDZ" evidence="7">
    <location>
        <begin position="102"/>
        <end position="185"/>
    </location>
</feature>
<keyword evidence="3 5" id="KW-0378">Hydrolase</keyword>
<comment type="caution">
    <text evidence="8">The sequence shown here is derived from an EMBL/GenBank/DDBJ whole genome shotgun (WGS) entry which is preliminary data.</text>
</comment>
<evidence type="ECO:0000256" key="1">
    <source>
        <dbReference type="ARBA" id="ARBA00009179"/>
    </source>
</evidence>
<evidence type="ECO:0000313" key="8">
    <source>
        <dbReference type="EMBL" id="KNY27346.1"/>
    </source>
</evidence>
<dbReference type="SMART" id="SM00245">
    <property type="entry name" value="TSPc"/>
    <property type="match status" value="1"/>
</dbReference>
<dbReference type="Proteomes" id="UP000036923">
    <property type="component" value="Unassembled WGS sequence"/>
</dbReference>
<dbReference type="STRING" id="398512.Bccel_2617"/>
<dbReference type="InterPro" id="IPR055210">
    <property type="entry name" value="CtpA/B_N"/>
</dbReference>
<dbReference type="GO" id="GO:0007165">
    <property type="term" value="P:signal transduction"/>
    <property type="evidence" value="ECO:0007669"/>
    <property type="project" value="TreeGrafter"/>
</dbReference>
<feature type="transmembrane region" description="Helical" evidence="6">
    <location>
        <begin position="7"/>
        <end position="30"/>
    </location>
</feature>
<dbReference type="AlphaFoldDB" id="A0A0L6JNF0"/>
<dbReference type="CDD" id="cd07560">
    <property type="entry name" value="Peptidase_S41_CPP"/>
    <property type="match status" value="1"/>
</dbReference>
<dbReference type="PROSITE" id="PS50106">
    <property type="entry name" value="PDZ"/>
    <property type="match status" value="1"/>
</dbReference>
<dbReference type="GO" id="GO:0004175">
    <property type="term" value="F:endopeptidase activity"/>
    <property type="evidence" value="ECO:0007669"/>
    <property type="project" value="TreeGrafter"/>
</dbReference>
<evidence type="ECO:0000313" key="9">
    <source>
        <dbReference type="Proteomes" id="UP000036923"/>
    </source>
</evidence>
<keyword evidence="6" id="KW-0472">Membrane</keyword>
<dbReference type="GO" id="GO:0008236">
    <property type="term" value="F:serine-type peptidase activity"/>
    <property type="evidence" value="ECO:0007669"/>
    <property type="project" value="UniProtKB-KW"/>
</dbReference>
<proteinExistence type="inferred from homology"/>
<dbReference type="Pfam" id="PF13180">
    <property type="entry name" value="PDZ_2"/>
    <property type="match status" value="1"/>
</dbReference>
<evidence type="ECO:0000256" key="5">
    <source>
        <dbReference type="RuleBase" id="RU004404"/>
    </source>
</evidence>
<dbReference type="PANTHER" id="PTHR32060">
    <property type="entry name" value="TAIL-SPECIFIC PROTEASE"/>
    <property type="match status" value="1"/>
</dbReference>
<reference evidence="9" key="1">
    <citation type="submission" date="2015-07" db="EMBL/GenBank/DDBJ databases">
        <title>Near-Complete Genome Sequence of the Cellulolytic Bacterium Bacteroides (Pseudobacteroides) cellulosolvens ATCC 35603.</title>
        <authorList>
            <person name="Dassa B."/>
            <person name="Utturkar S.M."/>
            <person name="Klingeman D.M."/>
            <person name="Hurt R.A."/>
            <person name="Keller M."/>
            <person name="Xu J."/>
            <person name="Reddy Y.H.K."/>
            <person name="Borovok I."/>
            <person name="Grinberg I.R."/>
            <person name="Lamed R."/>
            <person name="Zhivin O."/>
            <person name="Bayer E.A."/>
            <person name="Brown S.D."/>
        </authorList>
    </citation>
    <scope>NUCLEOTIDE SEQUENCE [LARGE SCALE GENOMIC DNA]</scope>
    <source>
        <strain evidence="9">DSM 2933</strain>
    </source>
</reference>
<dbReference type="Gene3D" id="3.90.226.10">
    <property type="entry name" value="2-enoyl-CoA Hydratase, Chain A, domain 1"/>
    <property type="match status" value="1"/>
</dbReference>
<protein>
    <submittedName>
        <fullName evidence="8">Carboxyl-terminal protease</fullName>
    </submittedName>
</protein>
<dbReference type="Gene3D" id="3.30.750.44">
    <property type="match status" value="1"/>
</dbReference>
<organism evidence="8 9">
    <name type="scientific">Pseudobacteroides cellulosolvens ATCC 35603 = DSM 2933</name>
    <dbReference type="NCBI Taxonomy" id="398512"/>
    <lineage>
        <taxon>Bacteria</taxon>
        <taxon>Bacillati</taxon>
        <taxon>Bacillota</taxon>
        <taxon>Clostridia</taxon>
        <taxon>Eubacteriales</taxon>
        <taxon>Oscillospiraceae</taxon>
        <taxon>Pseudobacteroides</taxon>
    </lineage>
</organism>
<dbReference type="SUPFAM" id="SSF50156">
    <property type="entry name" value="PDZ domain-like"/>
    <property type="match status" value="1"/>
</dbReference>
<sequence length="412" mass="46211">MNNEKSIVAGMVSLVFVTAVISFILAFFLFNGFDLAGSKSYVSFDKDEVSKGSVEKFNQIKGILKNTYYDKVDENKLLEGAISGMTDSLRDPYTVYFTREQMNSFSERTEGEYVGIGMHVIMDNDGILTIVEAFEGSPAKKAGLTRDDKIIKVDGKDVTSIKDENLIINMIKGKENTNVKITIYRPSEEKSIDLDILRKKIKVSNIKWEMLDGNIGYIRILMFDNDAYSYFSKALEELLEKGLKGLIIDVRDDPGGDYEQVVEIADRLLPKGLIVYTEDKNKKRDEKLSDEREFRYPLAVLVNGNSASASEVLSGAIKDHDKGKLIGTKTFGKGLVQQVYGFKDGSGLKLTVSRYFTPSGKCIQGIGIEPDIKVESLEEFKDYPVSNIPREKDVQFKKAYDYIKGKSSNSVF</sequence>
<evidence type="ECO:0000259" key="7">
    <source>
        <dbReference type="PROSITE" id="PS50106"/>
    </source>
</evidence>
<evidence type="ECO:0000256" key="4">
    <source>
        <dbReference type="ARBA" id="ARBA00022825"/>
    </source>
</evidence>
<dbReference type="EMBL" id="LGTC01000001">
    <property type="protein sequence ID" value="KNY27346.1"/>
    <property type="molecule type" value="Genomic_DNA"/>
</dbReference>
<evidence type="ECO:0000256" key="6">
    <source>
        <dbReference type="SAM" id="Phobius"/>
    </source>
</evidence>
<evidence type="ECO:0000256" key="2">
    <source>
        <dbReference type="ARBA" id="ARBA00022670"/>
    </source>
</evidence>
<name>A0A0L6JNF0_9FIRM</name>
<dbReference type="Gene3D" id="2.30.42.10">
    <property type="match status" value="1"/>
</dbReference>
<dbReference type="RefSeq" id="WP_242857012.1">
    <property type="nucleotide sequence ID" value="NZ_LGTC01000001.1"/>
</dbReference>
<dbReference type="Pfam" id="PF03572">
    <property type="entry name" value="Peptidase_S41"/>
    <property type="match status" value="1"/>
</dbReference>
<dbReference type="InterPro" id="IPR004447">
    <property type="entry name" value="Peptidase_S41A"/>
</dbReference>
<keyword evidence="6" id="KW-1133">Transmembrane helix</keyword>
<dbReference type="Pfam" id="PF22694">
    <property type="entry name" value="CtpB_N-like"/>
    <property type="match status" value="1"/>
</dbReference>
<dbReference type="GO" id="GO:0006508">
    <property type="term" value="P:proteolysis"/>
    <property type="evidence" value="ECO:0007669"/>
    <property type="project" value="UniProtKB-KW"/>
</dbReference>
<keyword evidence="2 5" id="KW-0645">Protease</keyword>
<accession>A0A0L6JNF0</accession>